<feature type="chain" id="PRO_5040493767" evidence="1">
    <location>
        <begin position="21"/>
        <end position="156"/>
    </location>
</feature>
<comment type="caution">
    <text evidence="2">The sequence shown here is derived from an EMBL/GenBank/DDBJ whole genome shotgun (WGS) entry which is preliminary data.</text>
</comment>
<dbReference type="Gene3D" id="2.170.130.30">
    <property type="match status" value="1"/>
</dbReference>
<evidence type="ECO:0000313" key="2">
    <source>
        <dbReference type="EMBL" id="KAJ3583486.1"/>
    </source>
</evidence>
<organism evidence="2 3">
    <name type="scientific">Muraenolepis orangiensis</name>
    <name type="common">Patagonian moray cod</name>
    <dbReference type="NCBI Taxonomy" id="630683"/>
    <lineage>
        <taxon>Eukaryota</taxon>
        <taxon>Metazoa</taxon>
        <taxon>Chordata</taxon>
        <taxon>Craniata</taxon>
        <taxon>Vertebrata</taxon>
        <taxon>Euteleostomi</taxon>
        <taxon>Actinopterygii</taxon>
        <taxon>Neopterygii</taxon>
        <taxon>Teleostei</taxon>
        <taxon>Neoteleostei</taxon>
        <taxon>Acanthomorphata</taxon>
        <taxon>Zeiogadaria</taxon>
        <taxon>Gadariae</taxon>
        <taxon>Gadiformes</taxon>
        <taxon>Muraenolepidoidei</taxon>
        <taxon>Muraenolepididae</taxon>
        <taxon>Muraenolepis</taxon>
    </lineage>
</organism>
<dbReference type="Proteomes" id="UP001148018">
    <property type="component" value="Unassembled WGS sequence"/>
</dbReference>
<dbReference type="OrthoDB" id="6343110at2759"/>
<reference evidence="2" key="1">
    <citation type="submission" date="2022-07" db="EMBL/GenBank/DDBJ databases">
        <title>Chromosome-level genome of Muraenolepis orangiensis.</title>
        <authorList>
            <person name="Kim J."/>
        </authorList>
    </citation>
    <scope>NUCLEOTIDE SEQUENCE</scope>
    <source>
        <strain evidence="2">KU_S4_2022</strain>
        <tissue evidence="2">Muscle</tissue>
    </source>
</reference>
<feature type="non-terminal residue" evidence="2">
    <location>
        <position position="156"/>
    </location>
</feature>
<keyword evidence="1" id="KW-0732">Signal</keyword>
<keyword evidence="3" id="KW-1185">Reference proteome</keyword>
<accession>A0A9Q0D987</accession>
<proteinExistence type="predicted"/>
<dbReference type="AlphaFoldDB" id="A0A9Q0D987"/>
<evidence type="ECO:0000256" key="1">
    <source>
        <dbReference type="SAM" id="SignalP"/>
    </source>
</evidence>
<name>A0A9Q0D987_9TELE</name>
<gene>
    <name evidence="2" type="ORF">NHX12_017227</name>
</gene>
<evidence type="ECO:0000313" key="3">
    <source>
        <dbReference type="Proteomes" id="UP001148018"/>
    </source>
</evidence>
<dbReference type="EMBL" id="JANIIK010000317">
    <property type="protein sequence ID" value="KAJ3583486.1"/>
    <property type="molecule type" value="Genomic_DNA"/>
</dbReference>
<protein>
    <submittedName>
        <fullName evidence="2">Uncharacterized protein</fullName>
    </submittedName>
</protein>
<feature type="signal peptide" evidence="1">
    <location>
        <begin position="1"/>
        <end position="20"/>
    </location>
</feature>
<sequence length="156" mass="17095">MVSCALLWSLLVISLSGTLAQNAGQLTFDLVVKDNQPDGNKMMYMAQAAPGGSLFGAMTRLSNSNHSDFTFTSSEHIDYGAYLESVNGLFGSLQDQTYWELLVQTANGIIRSSVVIFQLMVETGVSKLKPQMDCAPFSEVTTFWEVLINNNKNITP</sequence>